<dbReference type="InterPro" id="IPR036737">
    <property type="entry name" value="OmpA-like_sf"/>
</dbReference>
<keyword evidence="1" id="KW-0472">Membrane</keyword>
<keyword evidence="2" id="KW-0282">Flagellum</keyword>
<organism evidence="2 3">
    <name type="scientific">Sphingomonas aliaeris</name>
    <dbReference type="NCBI Taxonomy" id="2759526"/>
    <lineage>
        <taxon>Bacteria</taxon>
        <taxon>Pseudomonadati</taxon>
        <taxon>Pseudomonadota</taxon>
        <taxon>Alphaproteobacteria</taxon>
        <taxon>Sphingomonadales</taxon>
        <taxon>Sphingomonadaceae</taxon>
        <taxon>Sphingomonas</taxon>
    </lineage>
</organism>
<proteinExistence type="predicted"/>
<keyword evidence="2" id="KW-0969">Cilium</keyword>
<gene>
    <name evidence="2" type="ORF">H5J25_16850</name>
</gene>
<evidence type="ECO:0000313" key="3">
    <source>
        <dbReference type="Proteomes" id="UP000595894"/>
    </source>
</evidence>
<keyword evidence="1" id="KW-1133">Transmembrane helix</keyword>
<name>A0A974S3Y0_9SPHN</name>
<keyword evidence="2" id="KW-0966">Cell projection</keyword>
<dbReference type="KEGG" id="sari:H5J25_16850"/>
<reference evidence="3" key="1">
    <citation type="submission" date="2020-09" db="EMBL/GenBank/DDBJ databases">
        <title>Sphingomonas sp., a new species isolated from pork steak.</title>
        <authorList>
            <person name="Heidler von Heilborn D."/>
        </authorList>
    </citation>
    <scope>NUCLEOTIDE SEQUENCE [LARGE SCALE GENOMIC DNA]</scope>
</reference>
<feature type="transmembrane region" description="Helical" evidence="1">
    <location>
        <begin position="15"/>
        <end position="34"/>
    </location>
</feature>
<dbReference type="AlphaFoldDB" id="A0A974S3Y0"/>
<dbReference type="EMBL" id="CP061035">
    <property type="protein sequence ID" value="QQV77007.1"/>
    <property type="molecule type" value="Genomic_DNA"/>
</dbReference>
<accession>A0A974S3Y0</accession>
<dbReference type="RefSeq" id="WP_202093068.1">
    <property type="nucleotide sequence ID" value="NZ_CP061035.1"/>
</dbReference>
<keyword evidence="1" id="KW-0812">Transmembrane</keyword>
<protein>
    <submittedName>
        <fullName evidence="2">Flagellar motor protein MotB</fullName>
    </submittedName>
</protein>
<sequence length="175" mass="18178">MMPDDFPDDAPGRPAWLMTLADLALLLVGFFVFIQATGHLDRKALAKGIREGFGTDRVVEDPMPVAAASMADFAAGSAALPAPADALIGWAREATRDPRVTIRISGNSDGSTGDVDAATGSATVLAADRARAIAAEFARARAVPQDRMTIVTGSSKSRSVVVTLGFAGRLPGDRP</sequence>
<dbReference type="Proteomes" id="UP000595894">
    <property type="component" value="Chromosome"/>
</dbReference>
<keyword evidence="3" id="KW-1185">Reference proteome</keyword>
<dbReference type="SUPFAM" id="SSF103088">
    <property type="entry name" value="OmpA-like"/>
    <property type="match status" value="1"/>
</dbReference>
<dbReference type="Gene3D" id="3.30.1330.60">
    <property type="entry name" value="OmpA-like domain"/>
    <property type="match status" value="1"/>
</dbReference>
<evidence type="ECO:0000256" key="1">
    <source>
        <dbReference type="SAM" id="Phobius"/>
    </source>
</evidence>
<evidence type="ECO:0000313" key="2">
    <source>
        <dbReference type="EMBL" id="QQV77007.1"/>
    </source>
</evidence>